<dbReference type="KEGG" id="lrug:AB8B22_00085"/>
<dbReference type="SUPFAM" id="SSF52833">
    <property type="entry name" value="Thioredoxin-like"/>
    <property type="match status" value="1"/>
</dbReference>
<dbReference type="Gene3D" id="3.40.30.10">
    <property type="entry name" value="Glutaredoxin"/>
    <property type="match status" value="1"/>
</dbReference>
<name>A0AB39VHS6_9FUSO</name>
<accession>A0AB39VHS6</accession>
<reference evidence="1" key="1">
    <citation type="submission" date="2024-07" db="EMBL/GenBank/DDBJ databases">
        <authorList>
            <person name="Li X.-J."/>
            <person name="Wang X."/>
        </authorList>
    </citation>
    <scope>NUCLEOTIDE SEQUENCE</scope>
    <source>
        <strain evidence="1">HSP-334</strain>
    </source>
</reference>
<proteinExistence type="predicted"/>
<dbReference type="RefSeq" id="WP_369711094.1">
    <property type="nucleotide sequence ID" value="NZ_CP165644.1"/>
</dbReference>
<dbReference type="AlphaFoldDB" id="A0AB39VHS6"/>
<evidence type="ECO:0000313" key="1">
    <source>
        <dbReference type="EMBL" id="XDU66842.1"/>
    </source>
</evidence>
<dbReference type="InterPro" id="IPR036249">
    <property type="entry name" value="Thioredoxin-like_sf"/>
</dbReference>
<dbReference type="Pfam" id="PF14595">
    <property type="entry name" value="Thioredoxin_9"/>
    <property type="match status" value="1"/>
</dbReference>
<gene>
    <name evidence="1" type="ORF">AB8B22_00085</name>
</gene>
<protein>
    <submittedName>
        <fullName evidence="1">Thioredoxin family protein</fullName>
    </submittedName>
</protein>
<organism evidence="1">
    <name type="scientific">Leptotrichia rugosa</name>
    <dbReference type="NCBI Taxonomy" id="3239302"/>
    <lineage>
        <taxon>Bacteria</taxon>
        <taxon>Fusobacteriati</taxon>
        <taxon>Fusobacteriota</taxon>
        <taxon>Fusobacteriia</taxon>
        <taxon>Fusobacteriales</taxon>
        <taxon>Leptotrichiaceae</taxon>
        <taxon>Leptotrichia</taxon>
    </lineage>
</organism>
<dbReference type="EMBL" id="CP165644">
    <property type="protein sequence ID" value="XDU66842.1"/>
    <property type="molecule type" value="Genomic_DNA"/>
</dbReference>
<sequence length="162" mass="19397">MATFEDYLKYEVTEEQEDKKQLRIIEKVQLSEKTVKAIKNIEKEIEIIAIAQVYCPDCRAAVTFLKKFSDLNDKIKIDYRNRKTGAEFFPNLKEGEKIKIPSLFAKKGENYELFWNEFPKVVREEMEKNPDNFEDLKYNYRIGKFNDKIEEELVKYFLSLQK</sequence>